<dbReference type="EMBL" id="LMTZ01000024">
    <property type="protein sequence ID" value="KST69433.1"/>
    <property type="molecule type" value="Genomic_DNA"/>
</dbReference>
<dbReference type="GO" id="GO:0005829">
    <property type="term" value="C:cytosol"/>
    <property type="evidence" value="ECO:0007669"/>
    <property type="project" value="UniProtKB-ARBA"/>
</dbReference>
<dbReference type="OrthoDB" id="9809990at2"/>
<organism evidence="3 4">
    <name type="scientific">Mastigocoleus testarum BC008</name>
    <dbReference type="NCBI Taxonomy" id="371196"/>
    <lineage>
        <taxon>Bacteria</taxon>
        <taxon>Bacillati</taxon>
        <taxon>Cyanobacteriota</taxon>
        <taxon>Cyanophyceae</taxon>
        <taxon>Nostocales</taxon>
        <taxon>Hapalosiphonaceae</taxon>
        <taxon>Mastigocoleus</taxon>
    </lineage>
</organism>
<evidence type="ECO:0000256" key="1">
    <source>
        <dbReference type="ARBA" id="ARBA00023002"/>
    </source>
</evidence>
<dbReference type="InterPro" id="IPR023210">
    <property type="entry name" value="NADP_OxRdtase_dom"/>
</dbReference>
<dbReference type="Gene3D" id="3.20.20.100">
    <property type="entry name" value="NADP-dependent oxidoreductase domain"/>
    <property type="match status" value="1"/>
</dbReference>
<keyword evidence="4" id="KW-1185">Reference proteome</keyword>
<dbReference type="FunFam" id="3.20.20.100:FF:000004">
    <property type="entry name" value="Oxidoreductase, aldo/keto reductase"/>
    <property type="match status" value="1"/>
</dbReference>
<evidence type="ECO:0000313" key="3">
    <source>
        <dbReference type="EMBL" id="KST69433.1"/>
    </source>
</evidence>
<dbReference type="SUPFAM" id="SSF51430">
    <property type="entry name" value="NAD(P)-linked oxidoreductase"/>
    <property type="match status" value="1"/>
</dbReference>
<dbReference type="GO" id="GO:0016491">
    <property type="term" value="F:oxidoreductase activity"/>
    <property type="evidence" value="ECO:0007669"/>
    <property type="project" value="UniProtKB-KW"/>
</dbReference>
<accession>A0A0V7ZXZ4</accession>
<dbReference type="PANTHER" id="PTHR43364:SF4">
    <property type="entry name" value="NAD(P)-LINKED OXIDOREDUCTASE SUPERFAMILY PROTEIN"/>
    <property type="match status" value="1"/>
</dbReference>
<evidence type="ECO:0000313" key="4">
    <source>
        <dbReference type="Proteomes" id="UP000053372"/>
    </source>
</evidence>
<dbReference type="Proteomes" id="UP000053372">
    <property type="component" value="Unassembled WGS sequence"/>
</dbReference>
<dbReference type="PANTHER" id="PTHR43364">
    <property type="entry name" value="NADH-SPECIFIC METHYLGLYOXAL REDUCTASE-RELATED"/>
    <property type="match status" value="1"/>
</dbReference>
<gene>
    <name evidence="3" type="ORF">BC008_35520</name>
</gene>
<dbReference type="CDD" id="cd19080">
    <property type="entry name" value="AKR_AKR9A_9B"/>
    <property type="match status" value="1"/>
</dbReference>
<comment type="caution">
    <text evidence="3">The sequence shown here is derived from an EMBL/GenBank/DDBJ whole genome shotgun (WGS) entry which is preliminary data.</text>
</comment>
<sequence>MSLNNYYTLGRSGLRVSPLALGTMTFGTEWGWGTDPATSKTLFDTYVDAGGNFIDTADLYTNGTSETLVGEFIRDRNLRDKIVIATKFSYNGEPGNPNAGGNGRKNIMRAVEGSLKRLNTDYIDLYILHTWDRITPAQEVMRTLDDLVSSGKVRYVGLSDVPAWYASRAQTIAELRGYERLCTLQLEYSLVERNIENEFVPLGTEHGMGIMVWSPLAGGLLSGKYRPSEEGAGEGRLEMMKGSNNPAFQKFTEKNWQIVAELETVAKKIGRSMAQVAVNWSANQPGVASVIIGATKLHQLQDNLQALDFTIPDELLVTLNQVSASTPTFPYSFFGSEIQSMIHGGVTVGAKPEGYYPKIETSGTAAGVDSDQ</sequence>
<dbReference type="Pfam" id="PF00248">
    <property type="entry name" value="Aldo_ket_red"/>
    <property type="match status" value="1"/>
</dbReference>
<dbReference type="RefSeq" id="WP_027846065.1">
    <property type="nucleotide sequence ID" value="NZ_LMTZ01000024.1"/>
</dbReference>
<name>A0A0V7ZXZ4_9CYAN</name>
<reference evidence="3 4" key="1">
    <citation type="journal article" date="2015" name="Genome Announc.">
        <title>Draft Genome of the Euendolithic (true boring) Cyanobacterium Mastigocoleus testarum strain BC008.</title>
        <authorList>
            <person name="Guida B.S."/>
            <person name="Garcia-Pichel F."/>
        </authorList>
    </citation>
    <scope>NUCLEOTIDE SEQUENCE [LARGE SCALE GENOMIC DNA]</scope>
    <source>
        <strain evidence="3 4">BC008</strain>
    </source>
</reference>
<proteinExistence type="predicted"/>
<protein>
    <submittedName>
        <fullName evidence="3">Aldo/keto reductase</fullName>
    </submittedName>
</protein>
<dbReference type="InterPro" id="IPR036812">
    <property type="entry name" value="NAD(P)_OxRdtase_dom_sf"/>
</dbReference>
<dbReference type="AlphaFoldDB" id="A0A0V7ZXZ4"/>
<dbReference type="InterPro" id="IPR050523">
    <property type="entry name" value="AKR_Detox_Biosynth"/>
</dbReference>
<feature type="domain" description="NADP-dependent oxidoreductase" evidence="2">
    <location>
        <begin position="18"/>
        <end position="321"/>
    </location>
</feature>
<keyword evidence="1" id="KW-0560">Oxidoreductase</keyword>
<evidence type="ECO:0000259" key="2">
    <source>
        <dbReference type="Pfam" id="PF00248"/>
    </source>
</evidence>